<dbReference type="GO" id="GO:0033890">
    <property type="term" value="F:ribonuclease D activity"/>
    <property type="evidence" value="ECO:0007669"/>
    <property type="project" value="UniProtKB-EC"/>
</dbReference>
<name>A0ABS2D1W3_9SPHN</name>
<dbReference type="InterPro" id="IPR002562">
    <property type="entry name" value="3'-5'_exonuclease_dom"/>
</dbReference>
<dbReference type="Pfam" id="PF01612">
    <property type="entry name" value="DNA_pol_A_exo1"/>
    <property type="match status" value="1"/>
</dbReference>
<evidence type="ECO:0000256" key="1">
    <source>
        <dbReference type="ARBA" id="ARBA00022490"/>
    </source>
</evidence>
<evidence type="ECO:0000256" key="2">
    <source>
        <dbReference type="ARBA" id="ARBA00022694"/>
    </source>
</evidence>
<sequence>MHIHPLITDSATLANLCHRLAQADFVTVDTEFMRESTYYPELCLIQIADVNEAAAIDPKAPGLDMTPLLELMVNNEDVLKVFHAGGQDLEIVYNLTGKTPHPLFDTQVAAMALGQGEQIGYSNLVDSWLGIQIDKGARFTDWARRPLDARQIEYAIGDVTHLAAIFPKMLERLRKTGRGAWLDQEMERLGDPANYANDPDVAWKRVRVSGRKPDMLGRLKAIARWRELEAQAKDLPRGRIVKDETLGDLASHPPRKQADLARVRGLSATWAGNDIGARLMAAIEGATPLDGDELPPRDDRKPGLGKEGSLVADLLKLLLKIRSRDIDIASKLLARSDELEALAAGVRTGLPMLEGWRYDQFGRDAVDLVEGRLAFAVINGRLKMTRTEEEVA</sequence>
<dbReference type="CDD" id="cd06142">
    <property type="entry name" value="RNaseD_exo"/>
    <property type="match status" value="1"/>
</dbReference>
<dbReference type="InterPro" id="IPR006292">
    <property type="entry name" value="RNase_D"/>
</dbReference>
<dbReference type="InterPro" id="IPR002121">
    <property type="entry name" value="HRDC_dom"/>
</dbReference>
<accession>A0ABS2D1W3</accession>
<evidence type="ECO:0000313" key="9">
    <source>
        <dbReference type="Proteomes" id="UP000763641"/>
    </source>
</evidence>
<evidence type="ECO:0000313" key="8">
    <source>
        <dbReference type="EMBL" id="MBM6574900.1"/>
    </source>
</evidence>
<protein>
    <recommendedName>
        <fullName evidence="6">Ribonuclease D</fullName>
        <shortName evidence="6">RNase D</shortName>
        <ecNumber evidence="6">3.1.13.5</ecNumber>
    </recommendedName>
</protein>
<dbReference type="RefSeq" id="WP_204193271.1">
    <property type="nucleotide sequence ID" value="NZ_JAFEMC010000001.1"/>
</dbReference>
<gene>
    <name evidence="6 8" type="primary">rnd</name>
    <name evidence="8" type="ORF">ILT43_00830</name>
</gene>
<reference evidence="8 9" key="1">
    <citation type="submission" date="2020-12" db="EMBL/GenBank/DDBJ databases">
        <title>Sphingomonas sp.</title>
        <authorList>
            <person name="Kim M.K."/>
        </authorList>
    </citation>
    <scope>NUCLEOTIDE SEQUENCE [LARGE SCALE GENOMIC DNA]</scope>
    <source>
        <strain evidence="8 9">BT552</strain>
    </source>
</reference>
<dbReference type="PROSITE" id="PS50967">
    <property type="entry name" value="HRDC"/>
    <property type="match status" value="1"/>
</dbReference>
<organism evidence="8 9">
    <name type="scientific">Sphingomonas longa</name>
    <dbReference type="NCBI Taxonomy" id="2778730"/>
    <lineage>
        <taxon>Bacteria</taxon>
        <taxon>Pseudomonadati</taxon>
        <taxon>Pseudomonadota</taxon>
        <taxon>Alphaproteobacteria</taxon>
        <taxon>Sphingomonadales</taxon>
        <taxon>Sphingomonadaceae</taxon>
        <taxon>Sphingomonas</taxon>
    </lineage>
</organism>
<dbReference type="SMART" id="SM00474">
    <property type="entry name" value="35EXOc"/>
    <property type="match status" value="1"/>
</dbReference>
<keyword evidence="4 6" id="KW-0378">Hydrolase</keyword>
<dbReference type="SUPFAM" id="SSF47819">
    <property type="entry name" value="HRDC-like"/>
    <property type="match status" value="2"/>
</dbReference>
<dbReference type="NCBIfam" id="TIGR01388">
    <property type="entry name" value="rnd"/>
    <property type="match status" value="1"/>
</dbReference>
<evidence type="ECO:0000256" key="3">
    <source>
        <dbReference type="ARBA" id="ARBA00022722"/>
    </source>
</evidence>
<dbReference type="EC" id="3.1.13.5" evidence="6"/>
<comment type="caution">
    <text evidence="8">The sequence shown here is derived from an EMBL/GenBank/DDBJ whole genome shotgun (WGS) entry which is preliminary data.</text>
</comment>
<dbReference type="Gene3D" id="1.10.150.80">
    <property type="entry name" value="HRDC domain"/>
    <property type="match status" value="1"/>
</dbReference>
<keyword evidence="3 6" id="KW-0540">Nuclease</keyword>
<dbReference type="PANTHER" id="PTHR47649">
    <property type="entry name" value="RIBONUCLEASE D"/>
    <property type="match status" value="1"/>
</dbReference>
<keyword evidence="5 6" id="KW-0269">Exonuclease</keyword>
<dbReference type="Pfam" id="PF00570">
    <property type="entry name" value="HRDC"/>
    <property type="match status" value="1"/>
</dbReference>
<comment type="cofactor">
    <cofactor evidence="6">
        <name>a divalent metal cation</name>
        <dbReference type="ChEBI" id="CHEBI:60240"/>
    </cofactor>
</comment>
<comment type="catalytic activity">
    <reaction evidence="6">
        <text>Exonucleolytic cleavage that removes extra residues from the 3'-terminus of tRNA to produce 5'-mononucleotides.</text>
        <dbReference type="EC" id="3.1.13.5"/>
    </reaction>
</comment>
<dbReference type="Gene3D" id="3.30.420.10">
    <property type="entry name" value="Ribonuclease H-like superfamily/Ribonuclease H"/>
    <property type="match status" value="1"/>
</dbReference>
<evidence type="ECO:0000256" key="6">
    <source>
        <dbReference type="HAMAP-Rule" id="MF_01899"/>
    </source>
</evidence>
<dbReference type="InterPro" id="IPR010997">
    <property type="entry name" value="HRDC-like_sf"/>
</dbReference>
<comment type="subcellular location">
    <subcellularLocation>
        <location evidence="6">Cytoplasm</location>
    </subcellularLocation>
</comment>
<evidence type="ECO:0000259" key="7">
    <source>
        <dbReference type="PROSITE" id="PS50967"/>
    </source>
</evidence>
<dbReference type="EMBL" id="JAFEMC010000001">
    <property type="protein sequence ID" value="MBM6574900.1"/>
    <property type="molecule type" value="Genomic_DNA"/>
</dbReference>
<evidence type="ECO:0000256" key="5">
    <source>
        <dbReference type="ARBA" id="ARBA00022839"/>
    </source>
</evidence>
<dbReference type="HAMAP" id="MF_01899">
    <property type="entry name" value="RNase_D"/>
    <property type="match status" value="1"/>
</dbReference>
<feature type="domain" description="HRDC" evidence="7">
    <location>
        <begin position="212"/>
        <end position="293"/>
    </location>
</feature>
<dbReference type="InterPro" id="IPR044876">
    <property type="entry name" value="HRDC_dom_sf"/>
</dbReference>
<dbReference type="InterPro" id="IPR012337">
    <property type="entry name" value="RNaseH-like_sf"/>
</dbReference>
<evidence type="ECO:0000256" key="4">
    <source>
        <dbReference type="ARBA" id="ARBA00022801"/>
    </source>
</evidence>
<dbReference type="InterPro" id="IPR036397">
    <property type="entry name" value="RNaseH_sf"/>
</dbReference>
<dbReference type="PANTHER" id="PTHR47649:SF1">
    <property type="entry name" value="RIBONUCLEASE D"/>
    <property type="match status" value="1"/>
</dbReference>
<comment type="function">
    <text evidence="6">Exonuclease involved in the 3' processing of various precursor tRNAs. Initiates hydrolysis at the 3'-terminus of an RNA molecule and releases 5'-mononucleotides.</text>
</comment>
<dbReference type="Proteomes" id="UP000763641">
    <property type="component" value="Unassembled WGS sequence"/>
</dbReference>
<comment type="similarity">
    <text evidence="6">Belongs to the RNase D family.</text>
</comment>
<dbReference type="SUPFAM" id="SSF53098">
    <property type="entry name" value="Ribonuclease H-like"/>
    <property type="match status" value="1"/>
</dbReference>
<keyword evidence="1 6" id="KW-0963">Cytoplasm</keyword>
<dbReference type="InterPro" id="IPR051086">
    <property type="entry name" value="RNase_D-like"/>
</dbReference>
<keyword evidence="9" id="KW-1185">Reference proteome</keyword>
<proteinExistence type="inferred from homology"/>
<keyword evidence="2 6" id="KW-0819">tRNA processing</keyword>